<dbReference type="PATRIC" id="fig|389348.3.peg.1454"/>
<dbReference type="EMBL" id="LN879502">
    <property type="protein sequence ID" value="CUI16918.1"/>
    <property type="molecule type" value="Genomic_DNA"/>
</dbReference>
<gene>
    <name evidence="1" type="ORF">PNK_1301</name>
</gene>
<evidence type="ECO:0000313" key="2">
    <source>
        <dbReference type="Proteomes" id="UP000069902"/>
    </source>
</evidence>
<dbReference type="STRING" id="389348.PNK_1301"/>
<proteinExistence type="predicted"/>
<dbReference type="KEGG" id="pnl:PNK_1301"/>
<organism evidence="1 2">
    <name type="scientific">Candidatus Protochlamydia naegleriophila</name>
    <dbReference type="NCBI Taxonomy" id="389348"/>
    <lineage>
        <taxon>Bacteria</taxon>
        <taxon>Pseudomonadati</taxon>
        <taxon>Chlamydiota</taxon>
        <taxon>Chlamydiia</taxon>
        <taxon>Parachlamydiales</taxon>
        <taxon>Parachlamydiaceae</taxon>
        <taxon>Candidatus Protochlamydia</taxon>
    </lineage>
</organism>
<dbReference type="InParanoid" id="A0A0U5JGM5"/>
<evidence type="ECO:0000313" key="1">
    <source>
        <dbReference type="EMBL" id="CUI16918.1"/>
    </source>
</evidence>
<name>A0A0U5JGM5_9BACT</name>
<protein>
    <submittedName>
        <fullName evidence="1">Uncharacterized protein</fullName>
    </submittedName>
</protein>
<keyword evidence="2" id="KW-1185">Reference proteome</keyword>
<sequence>MRLTQFLPFRVSKTHFLLIGIAIGIASQRIPEVKLYTDYILQHVNGSFDVQSLILLFQKYKNPLFIP</sequence>
<dbReference type="Proteomes" id="UP000069902">
    <property type="component" value="Chromosome cPNK"/>
</dbReference>
<dbReference type="AlphaFoldDB" id="A0A0U5JGM5"/>
<reference evidence="2" key="1">
    <citation type="submission" date="2015-09" db="EMBL/GenBank/DDBJ databases">
        <authorList>
            <person name="Bertelli C."/>
        </authorList>
    </citation>
    <scope>NUCLEOTIDE SEQUENCE [LARGE SCALE GENOMIC DNA]</scope>
    <source>
        <strain evidence="2">KNic</strain>
    </source>
</reference>
<accession>A0A0U5JGM5</accession>